<feature type="domain" description="VWFA" evidence="3">
    <location>
        <begin position="95"/>
        <end position="201"/>
    </location>
</feature>
<dbReference type="Pfam" id="PF07584">
    <property type="entry name" value="BatA"/>
    <property type="match status" value="1"/>
</dbReference>
<dbReference type="CDD" id="cd00198">
    <property type="entry name" value="vWFA"/>
    <property type="match status" value="1"/>
</dbReference>
<dbReference type="KEGG" id="fmr:Fuma_02731"/>
<evidence type="ECO:0000313" key="4">
    <source>
        <dbReference type="EMBL" id="APZ93115.1"/>
    </source>
</evidence>
<dbReference type="STRING" id="1891926.Fuma_02731"/>
<dbReference type="Pfam" id="PF13519">
    <property type="entry name" value="VWA_2"/>
    <property type="match status" value="1"/>
</dbReference>
<protein>
    <recommendedName>
        <fullName evidence="6">VWFA domain-containing protein</fullName>
    </recommendedName>
</protein>
<evidence type="ECO:0000313" key="5">
    <source>
        <dbReference type="Proteomes" id="UP000187735"/>
    </source>
</evidence>
<evidence type="ECO:0000259" key="2">
    <source>
        <dbReference type="Pfam" id="PF07584"/>
    </source>
</evidence>
<feature type="domain" description="Aerotolerance regulator N-terminal" evidence="2">
    <location>
        <begin position="4"/>
        <end position="77"/>
    </location>
</feature>
<keyword evidence="1" id="KW-1133">Transmembrane helix</keyword>
<dbReference type="PANTHER" id="PTHR37464">
    <property type="entry name" value="BLL2463 PROTEIN"/>
    <property type="match status" value="1"/>
</dbReference>
<sequence>MLQFFLNPVMLAGLAGVGLPVVAHLLSRRKYDVVQWGAMQFLNPSRKTRRKLKLEELLLLLIRMSAIALLAFAASRPWISSGFLTGYRSAGSRDVVFVIDGSNSMSRSDGLTNLHQKAIRRANEFLATLRPGDTVAVIDARDQPIPIVKSPLQNHDVVREKLKSIPPPAGAGDLQRACEEAVGILGRCSNGAREIIVFSDRQRSGWSPSDNASWERFEDVLNFPSVRPDLWVVDVSSGLGAIRNNVSLGRIKVSRDLTVPNFPVSFQVPVRNSGSEAVNVPLQILTNGQRVANLDATVSVPPQSETVFSRSISFTGAGTNIVSIKLSLPEDPVAADNATHAAVQVTSAVPVLLVENSDSLNRSNWNTFFASLALTSPDNKSPWIVAKTVKANDLTAADLQSVAAVVLADVTELPEGLPHQLLDFATRGNGVFLCLGRDTSPESFQKLYAAPGLLPTVRLTRMKTADPDAATPATVAPYSLESEWLNRFRERKGASLLKAIFRQWWLVETGVTTADDDSDSEAGDNASTIPDRGLSSLQELIDPPVTVAQLNTGDPLLLQAACGRGSVLLMTSNINTSMNNLPTTPDYVPFLHEALFQMAASRVQRNVRFGQPLIATVPNEDAPSDATTRDEPRLSFATPYDESLEAELRPDNQDWIASLPATRFPGVYELHETDKPEGEPLDAFVINYDHEEDNPEELTADDRARLIVNDRMTFVDSLDQLQKQMYGNESRSELWAWLLWLFLGLLLVEIWMTRRLVMNGHAGRDGPPAD</sequence>
<accession>A0A1P8WGD7</accession>
<dbReference type="SUPFAM" id="SSF53300">
    <property type="entry name" value="vWA-like"/>
    <property type="match status" value="1"/>
</dbReference>
<keyword evidence="1" id="KW-0812">Transmembrane</keyword>
<evidence type="ECO:0008006" key="6">
    <source>
        <dbReference type="Google" id="ProtNLM"/>
    </source>
</evidence>
<dbReference type="AlphaFoldDB" id="A0A1P8WGD7"/>
<keyword evidence="5" id="KW-1185">Reference proteome</keyword>
<reference evidence="4 5" key="1">
    <citation type="journal article" date="2016" name="Front. Microbiol.">
        <title>Fuerstia marisgermanicae gen. nov., sp. nov., an Unusual Member of the Phylum Planctomycetes from the German Wadden Sea.</title>
        <authorList>
            <person name="Kohn T."/>
            <person name="Heuer A."/>
            <person name="Jogler M."/>
            <person name="Vollmers J."/>
            <person name="Boedeker C."/>
            <person name="Bunk B."/>
            <person name="Rast P."/>
            <person name="Borchert D."/>
            <person name="Glockner I."/>
            <person name="Freese H.M."/>
            <person name="Klenk H.P."/>
            <person name="Overmann J."/>
            <person name="Kaster A.K."/>
            <person name="Rohde M."/>
            <person name="Wiegand S."/>
            <person name="Jogler C."/>
        </authorList>
    </citation>
    <scope>NUCLEOTIDE SEQUENCE [LARGE SCALE GENOMIC DNA]</scope>
    <source>
        <strain evidence="4 5">NH11</strain>
    </source>
</reference>
<gene>
    <name evidence="4" type="ORF">Fuma_02731</name>
</gene>
<proteinExistence type="predicted"/>
<evidence type="ECO:0000256" key="1">
    <source>
        <dbReference type="SAM" id="Phobius"/>
    </source>
</evidence>
<dbReference type="NCBIfam" id="TIGR02226">
    <property type="entry name" value="two_anch"/>
    <property type="match status" value="1"/>
</dbReference>
<name>A0A1P8WGD7_9PLAN</name>
<dbReference type="InterPro" id="IPR036465">
    <property type="entry name" value="vWFA_dom_sf"/>
</dbReference>
<feature type="transmembrane region" description="Helical" evidence="1">
    <location>
        <begin position="734"/>
        <end position="752"/>
    </location>
</feature>
<feature type="transmembrane region" description="Helical" evidence="1">
    <location>
        <begin position="6"/>
        <end position="26"/>
    </location>
</feature>
<feature type="transmembrane region" description="Helical" evidence="1">
    <location>
        <begin position="57"/>
        <end position="79"/>
    </location>
</feature>
<dbReference type="EMBL" id="CP017641">
    <property type="protein sequence ID" value="APZ93115.1"/>
    <property type="molecule type" value="Genomic_DNA"/>
</dbReference>
<dbReference type="InterPro" id="IPR002035">
    <property type="entry name" value="VWF_A"/>
</dbReference>
<dbReference type="InterPro" id="IPR024163">
    <property type="entry name" value="Aerotolerance_reg_N"/>
</dbReference>
<dbReference type="InterPro" id="IPR029062">
    <property type="entry name" value="Class_I_gatase-like"/>
</dbReference>
<organism evidence="4 5">
    <name type="scientific">Fuerstiella marisgermanici</name>
    <dbReference type="NCBI Taxonomy" id="1891926"/>
    <lineage>
        <taxon>Bacteria</taxon>
        <taxon>Pseudomonadati</taxon>
        <taxon>Planctomycetota</taxon>
        <taxon>Planctomycetia</taxon>
        <taxon>Planctomycetales</taxon>
        <taxon>Planctomycetaceae</taxon>
        <taxon>Fuerstiella</taxon>
    </lineage>
</organism>
<dbReference type="Proteomes" id="UP000187735">
    <property type="component" value="Chromosome"/>
</dbReference>
<dbReference type="InterPro" id="IPR011933">
    <property type="entry name" value="Double_TM_dom"/>
</dbReference>
<dbReference type="Gene3D" id="3.40.50.410">
    <property type="entry name" value="von Willebrand factor, type A domain"/>
    <property type="match status" value="1"/>
</dbReference>
<dbReference type="PANTHER" id="PTHR37464:SF1">
    <property type="entry name" value="BLL2463 PROTEIN"/>
    <property type="match status" value="1"/>
</dbReference>
<dbReference type="SUPFAM" id="SSF52317">
    <property type="entry name" value="Class I glutamine amidotransferase-like"/>
    <property type="match status" value="1"/>
</dbReference>
<evidence type="ECO:0000259" key="3">
    <source>
        <dbReference type="Pfam" id="PF13519"/>
    </source>
</evidence>
<keyword evidence="1" id="KW-0472">Membrane</keyword>